<dbReference type="PANTHER" id="PTHR42866">
    <property type="entry name" value="3-DEOXY-MANNO-OCTULOSONATE CYTIDYLYLTRANSFERASE"/>
    <property type="match status" value="1"/>
</dbReference>
<evidence type="ECO:0000313" key="2">
    <source>
        <dbReference type="Proteomes" id="UP000622580"/>
    </source>
</evidence>
<dbReference type="GO" id="GO:0005829">
    <property type="term" value="C:cytosol"/>
    <property type="evidence" value="ECO:0007669"/>
    <property type="project" value="TreeGrafter"/>
</dbReference>
<dbReference type="GO" id="GO:0016740">
    <property type="term" value="F:transferase activity"/>
    <property type="evidence" value="ECO:0007669"/>
    <property type="project" value="UniProtKB-KW"/>
</dbReference>
<dbReference type="AlphaFoldDB" id="A0A941D4G5"/>
<comment type="caution">
    <text evidence="1">The sequence shown here is derived from an EMBL/GenBank/DDBJ whole genome shotgun (WGS) entry which is preliminary data.</text>
</comment>
<evidence type="ECO:0000313" key="1">
    <source>
        <dbReference type="EMBL" id="MBR7621504.1"/>
    </source>
</evidence>
<keyword evidence="2" id="KW-1185">Reference proteome</keyword>
<proteinExistence type="predicted"/>
<dbReference type="InterPro" id="IPR029044">
    <property type="entry name" value="Nucleotide-diphossugar_trans"/>
</dbReference>
<keyword evidence="1" id="KW-0808">Transferase</keyword>
<reference evidence="1" key="1">
    <citation type="submission" date="2021-04" db="EMBL/GenBank/DDBJ databases">
        <title>Draft genome assembly of strain Phenylobacterium sp. 20VBR1 using MiniION and Illumina platforms.</title>
        <authorList>
            <person name="Thomas F.A."/>
            <person name="Krishnan K.P."/>
            <person name="Sinha R.K."/>
        </authorList>
    </citation>
    <scope>NUCLEOTIDE SEQUENCE</scope>
    <source>
        <strain evidence="1">20VBR1</strain>
    </source>
</reference>
<organism evidence="1 2">
    <name type="scientific">Phenylobacterium glaciei</name>
    <dbReference type="NCBI Taxonomy" id="2803784"/>
    <lineage>
        <taxon>Bacteria</taxon>
        <taxon>Pseudomonadati</taxon>
        <taxon>Pseudomonadota</taxon>
        <taxon>Alphaproteobacteria</taxon>
        <taxon>Caulobacterales</taxon>
        <taxon>Caulobacteraceae</taxon>
        <taxon>Phenylobacterium</taxon>
    </lineage>
</organism>
<gene>
    <name evidence="1" type="ORF">JKL49_19085</name>
</gene>
<dbReference type="InterPro" id="IPR003329">
    <property type="entry name" value="Cytidylyl_trans"/>
</dbReference>
<dbReference type="SUPFAM" id="SSF53448">
    <property type="entry name" value="Nucleotide-diphospho-sugar transferases"/>
    <property type="match status" value="1"/>
</dbReference>
<dbReference type="EMBL" id="JAGSGD010000002">
    <property type="protein sequence ID" value="MBR7621504.1"/>
    <property type="molecule type" value="Genomic_DNA"/>
</dbReference>
<accession>A0A941D4G5</accession>
<dbReference type="RefSeq" id="WP_215343023.1">
    <property type="nucleotide sequence ID" value="NZ_JAGSGD010000002.1"/>
</dbReference>
<protein>
    <submittedName>
        <fullName evidence="1">NTP transferase domain-containing protein</fullName>
    </submittedName>
</protein>
<dbReference type="Gene3D" id="3.90.550.10">
    <property type="entry name" value="Spore Coat Polysaccharide Biosynthesis Protein SpsA, Chain A"/>
    <property type="match status" value="1"/>
</dbReference>
<sequence length="235" mass="25535">MILAILQARMTSPRLPGKAMAPLRGEPMILRQVERIRQARCLSKLIVATSDEAVDDPMASFLVARGQTVFRGASENLTRRFMRCVEAAGPVSHVVRIKGDSPFVDPGVIDETIRLALATGVAYASNRVQRTFPMGLEVEVVTAQALTRTAAEADEATAAGTSPLAQIRSQPERYPQAHCMARRDWSALDWRVKTPADLAFANGVYGALHADDPAFGLEDVLGVLQGRQDLARWAA</sequence>
<name>A0A941D4G5_9CAUL</name>
<dbReference type="PANTHER" id="PTHR42866:SF1">
    <property type="entry name" value="SPORE COAT POLYSACCHARIDE BIOSYNTHESIS PROTEIN SPSF"/>
    <property type="match status" value="1"/>
</dbReference>
<dbReference type="Pfam" id="PF02348">
    <property type="entry name" value="CTP_transf_3"/>
    <property type="match status" value="1"/>
</dbReference>
<dbReference type="Proteomes" id="UP000622580">
    <property type="component" value="Unassembled WGS sequence"/>
</dbReference>